<reference evidence="2 3" key="1">
    <citation type="submission" date="2018-06" db="EMBL/GenBank/DDBJ databases">
        <title>WGS assembly of Brassica rapa FPsc.</title>
        <authorList>
            <person name="Bowman J."/>
            <person name="Kohchi T."/>
            <person name="Yamato K."/>
            <person name="Jenkins J."/>
            <person name="Shu S."/>
            <person name="Ishizaki K."/>
            <person name="Yamaoka S."/>
            <person name="Nishihama R."/>
            <person name="Nakamura Y."/>
            <person name="Berger F."/>
            <person name="Adam C."/>
            <person name="Aki S."/>
            <person name="Althoff F."/>
            <person name="Araki T."/>
            <person name="Arteaga-Vazquez M."/>
            <person name="Balasubrmanian S."/>
            <person name="Bauer D."/>
            <person name="Boehm C."/>
            <person name="Briginshaw L."/>
            <person name="Caballero-Perez J."/>
            <person name="Catarino B."/>
            <person name="Chen F."/>
            <person name="Chiyoda S."/>
            <person name="Chovatia M."/>
            <person name="Davies K."/>
            <person name="Delmans M."/>
            <person name="Demura T."/>
            <person name="Dierschke T."/>
            <person name="Dolan L."/>
            <person name="Dorantes-Acosta A."/>
            <person name="Eklund D."/>
            <person name="Florent S."/>
            <person name="Flores-Sandoval E."/>
            <person name="Fujiyama A."/>
            <person name="Fukuzawa H."/>
            <person name="Galik B."/>
            <person name="Grimanelli D."/>
            <person name="Grimwood J."/>
            <person name="Grossniklaus U."/>
            <person name="Hamada T."/>
            <person name="Haseloff J."/>
            <person name="Hetherington A."/>
            <person name="Higo A."/>
            <person name="Hirakawa Y."/>
            <person name="Hundley H."/>
            <person name="Ikeda Y."/>
            <person name="Inoue K."/>
            <person name="Inoue S."/>
            <person name="Ishida S."/>
            <person name="Jia Q."/>
            <person name="Kakita M."/>
            <person name="Kanazawa T."/>
            <person name="Kawai Y."/>
            <person name="Kawashima T."/>
            <person name="Kennedy M."/>
            <person name="Kinose K."/>
            <person name="Kinoshita T."/>
            <person name="Kohara Y."/>
            <person name="Koide E."/>
            <person name="Komatsu K."/>
            <person name="Kopischke S."/>
            <person name="Kubo M."/>
            <person name="Kyozuka J."/>
            <person name="Lagercrantz U."/>
            <person name="Lin S."/>
            <person name="Lindquist E."/>
            <person name="Lipzen A."/>
            <person name="Lu C."/>
            <person name="Luna E."/>
            <person name="Martienssen R."/>
            <person name="Minamino N."/>
            <person name="Mizutani M."/>
            <person name="Mizutani M."/>
            <person name="Mochizuki N."/>
            <person name="Monte I."/>
            <person name="Mosher R."/>
            <person name="Nagasaki H."/>
            <person name="Nakagami H."/>
            <person name="Naramoto S."/>
            <person name="Nishitani K."/>
            <person name="Ohtani M."/>
            <person name="Okamoto T."/>
            <person name="Okumura M."/>
            <person name="Phillips J."/>
            <person name="Pollak B."/>
            <person name="Reinders A."/>
            <person name="Roevekamp M."/>
            <person name="Sano R."/>
            <person name="Sawa S."/>
            <person name="Schmid M."/>
            <person name="Shirakawa M."/>
            <person name="Solano R."/>
            <person name="Spunde A."/>
            <person name="Suetsugu N."/>
            <person name="Sugano S."/>
            <person name="Sugiyama A."/>
            <person name="Sun R."/>
            <person name="Suzuki Y."/>
            <person name="Takenaka M."/>
            <person name="Takezawa D."/>
            <person name="Tomogane H."/>
            <person name="Tsuzuki M."/>
            <person name="Ueda T."/>
            <person name="Umeda M."/>
            <person name="Ward J."/>
            <person name="Watanabe Y."/>
            <person name="Yazaki K."/>
            <person name="Yokoyama R."/>
            <person name="Yoshitake Y."/>
            <person name="Yotsui I."/>
            <person name="Zachgo S."/>
            <person name="Schmutz J."/>
        </authorList>
    </citation>
    <scope>NUCLEOTIDE SEQUENCE [LARGE SCALE GENOMIC DNA]</scope>
    <source>
        <strain evidence="3">cv. B-3</strain>
    </source>
</reference>
<evidence type="ECO:0000313" key="3">
    <source>
        <dbReference type="Proteomes" id="UP000264353"/>
    </source>
</evidence>
<dbReference type="CDD" id="cd04476">
    <property type="entry name" value="RPA1_DBD_C"/>
    <property type="match status" value="1"/>
</dbReference>
<dbReference type="CDD" id="cd04481">
    <property type="entry name" value="RPA1_DBD_B_like"/>
    <property type="match status" value="1"/>
</dbReference>
<dbReference type="Pfam" id="PF02721">
    <property type="entry name" value="DUF223"/>
    <property type="match status" value="1"/>
</dbReference>
<evidence type="ECO:0000259" key="1">
    <source>
        <dbReference type="Pfam" id="PF02721"/>
    </source>
</evidence>
<evidence type="ECO:0000313" key="2">
    <source>
        <dbReference type="EMBL" id="RID75730.1"/>
    </source>
</evidence>
<protein>
    <recommendedName>
        <fullName evidence="1">Replication protein A 70 kDa DNA-binding subunit B/D first OB fold domain-containing protein</fullName>
    </recommendedName>
</protein>
<dbReference type="PANTHER" id="PTHR47165">
    <property type="entry name" value="OS03G0429900 PROTEIN"/>
    <property type="match status" value="1"/>
</dbReference>
<dbReference type="SUPFAM" id="SSF50249">
    <property type="entry name" value="Nucleic acid-binding proteins"/>
    <property type="match status" value="3"/>
</dbReference>
<sequence length="381" mass="43928">MCSTYSIQSAYKEEKQQEKHTPKIMSINDVVDVNPFKTMWKIKVKIIRLWKQYSTAGGETIEMVLCDLKGGKIHASVKKELVAQFDPFLRQGYSLMLRNFAVTHSCASYRTTNHAYRISFLSTTRVRSCEQLPEDLAGFKPVKYKDVLDETPNPDYLVDIISQIIEISHIEHVTVNGKETEKISLELRNSDDERLPMVLWGEAKHVRAEHLTVLVLRFGKIKVWKDDFFIHTPRKTIAEILETKHVEKCILLCTIAAIDSDMGWFYLSCKVYSKKILSVIPTSTNDDGNEEDDLKHTYYCVKYKLHLVVLDNTSNTKLLVFDNHAMQLFNQPCLQITGPSNKSEAIEETNLLPTALNNIIGKTFLFKIQIERENFVYKHET</sequence>
<dbReference type="AlphaFoldDB" id="A0A398AJG9"/>
<dbReference type="InterPro" id="IPR012340">
    <property type="entry name" value="NA-bd_OB-fold"/>
</dbReference>
<dbReference type="CDD" id="cd04480">
    <property type="entry name" value="RPA1_DBD_A_like"/>
    <property type="match status" value="1"/>
</dbReference>
<dbReference type="InterPro" id="IPR047192">
    <property type="entry name" value="Euk_RPA1_DBD_C"/>
</dbReference>
<gene>
    <name evidence="2" type="ORF">BRARA_B02760</name>
</gene>
<dbReference type="EMBL" id="CM010629">
    <property type="protein sequence ID" value="RID75730.1"/>
    <property type="molecule type" value="Genomic_DNA"/>
</dbReference>
<name>A0A398AJG9_BRACM</name>
<proteinExistence type="predicted"/>
<dbReference type="Proteomes" id="UP000264353">
    <property type="component" value="Chromosome A2"/>
</dbReference>
<dbReference type="Gene3D" id="2.40.50.140">
    <property type="entry name" value="Nucleic acid-binding proteins"/>
    <property type="match status" value="2"/>
</dbReference>
<organism evidence="2 3">
    <name type="scientific">Brassica campestris</name>
    <name type="common">Field mustard</name>
    <dbReference type="NCBI Taxonomy" id="3711"/>
    <lineage>
        <taxon>Eukaryota</taxon>
        <taxon>Viridiplantae</taxon>
        <taxon>Streptophyta</taxon>
        <taxon>Embryophyta</taxon>
        <taxon>Tracheophyta</taxon>
        <taxon>Spermatophyta</taxon>
        <taxon>Magnoliopsida</taxon>
        <taxon>eudicotyledons</taxon>
        <taxon>Gunneridae</taxon>
        <taxon>Pentapetalae</taxon>
        <taxon>rosids</taxon>
        <taxon>malvids</taxon>
        <taxon>Brassicales</taxon>
        <taxon>Brassicaceae</taxon>
        <taxon>Brassiceae</taxon>
        <taxon>Brassica</taxon>
    </lineage>
</organism>
<dbReference type="InterPro" id="IPR003871">
    <property type="entry name" value="RFA1B/D_OB_1st"/>
</dbReference>
<accession>A0A398AJG9</accession>
<dbReference type="PANTHER" id="PTHR47165:SF4">
    <property type="entry name" value="OS03G0429900 PROTEIN"/>
    <property type="match status" value="1"/>
</dbReference>
<feature type="domain" description="Replication protein A 70 kDa DNA-binding subunit B/D first OB fold" evidence="1">
    <location>
        <begin position="28"/>
        <end position="129"/>
    </location>
</feature>